<dbReference type="AlphaFoldDB" id="A0A1G1W5T1"/>
<comment type="caution">
    <text evidence="1">The sequence shown here is derived from an EMBL/GenBank/DDBJ whole genome shotgun (WGS) entry which is preliminary data.</text>
</comment>
<sequence>MTSSSGKEAVRLDPESQMWLTITALGEKGSLIVPVFLMGRKVTQFPKEVYEGIRGFHRVISRRTRYFSVNDGDSRLAAPLRNRDLWEALRGMNSAHGVVFALAKGSERDGQASFEAVALYLRDIS</sequence>
<proteinExistence type="predicted"/>
<name>A0A1G1W5T1_9BACT</name>
<dbReference type="EMBL" id="MHCP01000030">
    <property type="protein sequence ID" value="OGY22974.1"/>
    <property type="molecule type" value="Genomic_DNA"/>
</dbReference>
<dbReference type="STRING" id="1802593.A2172_03515"/>
<evidence type="ECO:0000313" key="1">
    <source>
        <dbReference type="EMBL" id="OGY22974.1"/>
    </source>
</evidence>
<reference evidence="1 2" key="1">
    <citation type="journal article" date="2016" name="Nat. Commun.">
        <title>Thousands of microbial genomes shed light on interconnected biogeochemical processes in an aquifer system.</title>
        <authorList>
            <person name="Anantharaman K."/>
            <person name="Brown C.T."/>
            <person name="Hug L.A."/>
            <person name="Sharon I."/>
            <person name="Castelle C.J."/>
            <person name="Probst A.J."/>
            <person name="Thomas B.C."/>
            <person name="Singh A."/>
            <person name="Wilkins M.J."/>
            <person name="Karaoz U."/>
            <person name="Brodie E.L."/>
            <person name="Williams K.H."/>
            <person name="Hubbard S.S."/>
            <person name="Banfield J.F."/>
        </authorList>
    </citation>
    <scope>NUCLEOTIDE SEQUENCE [LARGE SCALE GENOMIC DNA]</scope>
</reference>
<evidence type="ECO:0000313" key="2">
    <source>
        <dbReference type="Proteomes" id="UP000176631"/>
    </source>
</evidence>
<accession>A0A1G1W5T1</accession>
<dbReference type="Proteomes" id="UP000176631">
    <property type="component" value="Unassembled WGS sequence"/>
</dbReference>
<protein>
    <submittedName>
        <fullName evidence="1">Uncharacterized protein</fullName>
    </submittedName>
</protein>
<organism evidence="1 2">
    <name type="scientific">Candidatus Woykebacteria bacterium RBG_13_40_15</name>
    <dbReference type="NCBI Taxonomy" id="1802593"/>
    <lineage>
        <taxon>Bacteria</taxon>
        <taxon>Candidatus Woykeibacteriota</taxon>
    </lineage>
</organism>
<gene>
    <name evidence="1" type="ORF">A2172_03515</name>
</gene>